<evidence type="ECO:0000313" key="5">
    <source>
        <dbReference type="Proteomes" id="UP001228905"/>
    </source>
</evidence>
<evidence type="ECO:0000259" key="3">
    <source>
        <dbReference type="Pfam" id="PF13505"/>
    </source>
</evidence>
<evidence type="ECO:0000256" key="2">
    <source>
        <dbReference type="SAM" id="SignalP"/>
    </source>
</evidence>
<dbReference type="Proteomes" id="UP001228905">
    <property type="component" value="Unassembled WGS sequence"/>
</dbReference>
<name>A0ABU0IKL2_9CAUL</name>
<evidence type="ECO:0000313" key="4">
    <source>
        <dbReference type="EMBL" id="MDQ0462545.1"/>
    </source>
</evidence>
<dbReference type="InterPro" id="IPR027385">
    <property type="entry name" value="Beta-barrel_OMP"/>
</dbReference>
<feature type="chain" id="PRO_5045488175" description="Outer membrane protein beta-barrel domain-containing protein" evidence="2">
    <location>
        <begin position="22"/>
        <end position="171"/>
    </location>
</feature>
<dbReference type="Pfam" id="PF13505">
    <property type="entry name" value="OMP_b-brl"/>
    <property type="match status" value="1"/>
</dbReference>
<dbReference type="InterPro" id="IPR011250">
    <property type="entry name" value="OMP/PagP_B-barrel"/>
</dbReference>
<dbReference type="SUPFAM" id="SSF56925">
    <property type="entry name" value="OMPA-like"/>
    <property type="match status" value="1"/>
</dbReference>
<comment type="caution">
    <text evidence="4">The sequence shown here is derived from an EMBL/GenBank/DDBJ whole genome shotgun (WGS) entry which is preliminary data.</text>
</comment>
<dbReference type="RefSeq" id="WP_307344982.1">
    <property type="nucleotide sequence ID" value="NZ_JAUSVS010000001.1"/>
</dbReference>
<sequence length="171" mass="17592">MKTLFAAAAAAAMLVAAPAFAGEVSTYGNLTFNTLNTGGLNLQSLGGRFGVRGQYLGAEAEGSFGISEEDYGGAQVKLSNQYGVYAVAFLPSGDDVDFFVRGGYGHAEVDVSAGGGSVTASDSMWSAGVGGQWFSQGGKNGVRFDVTHSWWDAGGDSDTISIAYVRKFGGK</sequence>
<proteinExistence type="predicted"/>
<accession>A0ABU0IKL2</accession>
<keyword evidence="5" id="KW-1185">Reference proteome</keyword>
<gene>
    <name evidence="4" type="ORF">QO010_000293</name>
</gene>
<keyword evidence="1 2" id="KW-0732">Signal</keyword>
<dbReference type="EMBL" id="JAUSVS010000001">
    <property type="protein sequence ID" value="MDQ0462545.1"/>
    <property type="molecule type" value="Genomic_DNA"/>
</dbReference>
<organism evidence="4 5">
    <name type="scientific">Caulobacter ginsengisoli</name>
    <dbReference type="NCBI Taxonomy" id="400775"/>
    <lineage>
        <taxon>Bacteria</taxon>
        <taxon>Pseudomonadati</taxon>
        <taxon>Pseudomonadota</taxon>
        <taxon>Alphaproteobacteria</taxon>
        <taxon>Caulobacterales</taxon>
        <taxon>Caulobacteraceae</taxon>
        <taxon>Caulobacter</taxon>
    </lineage>
</organism>
<feature type="domain" description="Outer membrane protein beta-barrel" evidence="3">
    <location>
        <begin position="7"/>
        <end position="168"/>
    </location>
</feature>
<reference evidence="4 5" key="1">
    <citation type="submission" date="2023-07" db="EMBL/GenBank/DDBJ databases">
        <title>Genomic Encyclopedia of Type Strains, Phase IV (KMG-IV): sequencing the most valuable type-strain genomes for metagenomic binning, comparative biology and taxonomic classification.</title>
        <authorList>
            <person name="Goeker M."/>
        </authorList>
    </citation>
    <scope>NUCLEOTIDE SEQUENCE [LARGE SCALE GENOMIC DNA]</scope>
    <source>
        <strain evidence="4 5">DSM 18695</strain>
    </source>
</reference>
<feature type="signal peptide" evidence="2">
    <location>
        <begin position="1"/>
        <end position="21"/>
    </location>
</feature>
<evidence type="ECO:0000256" key="1">
    <source>
        <dbReference type="ARBA" id="ARBA00022729"/>
    </source>
</evidence>
<protein>
    <recommendedName>
        <fullName evidence="3">Outer membrane protein beta-barrel domain-containing protein</fullName>
    </recommendedName>
</protein>